<accession>A0A835RRT6</accession>
<evidence type="ECO:0000313" key="7">
    <source>
        <dbReference type="EMBL" id="KAG0493200.1"/>
    </source>
</evidence>
<feature type="compositionally biased region" description="Polar residues" evidence="4">
    <location>
        <begin position="74"/>
        <end position="83"/>
    </location>
</feature>
<evidence type="ECO:0000256" key="4">
    <source>
        <dbReference type="SAM" id="MobiDB-lite"/>
    </source>
</evidence>
<dbReference type="InterPro" id="IPR038588">
    <property type="entry name" value="XS_domain_sf"/>
</dbReference>
<dbReference type="AlphaFoldDB" id="A0A835RRT6"/>
<dbReference type="PANTHER" id="PTHR46602">
    <property type="entry name" value="PROTEIN SUPPRESSOR OF GENE SILENCING 3"/>
    <property type="match status" value="1"/>
</dbReference>
<evidence type="ECO:0000256" key="3">
    <source>
        <dbReference type="ARBA" id="ARBA00024022"/>
    </source>
</evidence>
<dbReference type="GO" id="GO:0031047">
    <property type="term" value="P:regulatory ncRNA-mediated gene silencing"/>
    <property type="evidence" value="ECO:0007669"/>
    <property type="project" value="UniProtKB-KW"/>
</dbReference>
<dbReference type="Pfam" id="PF03470">
    <property type="entry name" value="zf-XS"/>
    <property type="match status" value="1"/>
</dbReference>
<feature type="domain" description="Zinc finger-XS" evidence="6">
    <location>
        <begin position="247"/>
        <end position="284"/>
    </location>
</feature>
<dbReference type="InterPro" id="IPR005381">
    <property type="entry name" value="Znf-XS_domain"/>
</dbReference>
<dbReference type="InterPro" id="IPR005380">
    <property type="entry name" value="XS_domain"/>
</dbReference>
<evidence type="ECO:0000313" key="8">
    <source>
        <dbReference type="Proteomes" id="UP000639772"/>
    </source>
</evidence>
<feature type="domain" description="XS" evidence="5">
    <location>
        <begin position="316"/>
        <end position="431"/>
    </location>
</feature>
<reference evidence="7 8" key="1">
    <citation type="journal article" date="2020" name="Nat. Food">
        <title>A phased Vanilla planifolia genome enables genetic improvement of flavour and production.</title>
        <authorList>
            <person name="Hasing T."/>
            <person name="Tang H."/>
            <person name="Brym M."/>
            <person name="Khazi F."/>
            <person name="Huang T."/>
            <person name="Chambers A.H."/>
        </authorList>
    </citation>
    <scope>NUCLEOTIDE SEQUENCE [LARGE SCALE GENOMIC DNA]</scope>
    <source>
        <tissue evidence="7">Leaf</tissue>
    </source>
</reference>
<dbReference type="InterPro" id="IPR044287">
    <property type="entry name" value="SGS3"/>
</dbReference>
<name>A0A835RRT6_VANPL</name>
<dbReference type="Proteomes" id="UP000639772">
    <property type="component" value="Unassembled WGS sequence"/>
</dbReference>
<dbReference type="CDD" id="cd12266">
    <property type="entry name" value="RRM_like_XS"/>
    <property type="match status" value="1"/>
</dbReference>
<evidence type="ECO:0000256" key="1">
    <source>
        <dbReference type="ARBA" id="ARBA00023054"/>
    </source>
</evidence>
<keyword evidence="2" id="KW-0943">RNA-mediated gene silencing</keyword>
<protein>
    <recommendedName>
        <fullName evidence="9">Protein SUPPRESSOR OF GENE SILENCING 3</fullName>
    </recommendedName>
</protein>
<evidence type="ECO:0000259" key="5">
    <source>
        <dbReference type="Pfam" id="PF03468"/>
    </source>
</evidence>
<dbReference type="EMBL" id="JADCNM010000002">
    <property type="protein sequence ID" value="KAG0493200.1"/>
    <property type="molecule type" value="Genomic_DNA"/>
</dbReference>
<dbReference type="Gene3D" id="3.30.70.2890">
    <property type="entry name" value="XS domain"/>
    <property type="match status" value="1"/>
</dbReference>
<proteinExistence type="inferred from homology"/>
<dbReference type="Pfam" id="PF03468">
    <property type="entry name" value="XS"/>
    <property type="match status" value="1"/>
</dbReference>
<dbReference type="OrthoDB" id="1936239at2759"/>
<feature type="compositionally biased region" description="Acidic residues" evidence="4">
    <location>
        <begin position="185"/>
        <end position="207"/>
    </location>
</feature>
<dbReference type="GO" id="GO:0051607">
    <property type="term" value="P:defense response to virus"/>
    <property type="evidence" value="ECO:0007669"/>
    <property type="project" value="InterPro"/>
</dbReference>
<keyword evidence="1" id="KW-0175">Coiled coil</keyword>
<evidence type="ECO:0008006" key="9">
    <source>
        <dbReference type="Google" id="ProtNLM"/>
    </source>
</evidence>
<feature type="region of interest" description="Disordered" evidence="4">
    <location>
        <begin position="182"/>
        <end position="214"/>
    </location>
</feature>
<gene>
    <name evidence="7" type="ORF">HPP92_004194</name>
</gene>
<comment type="similarity">
    <text evidence="3">Belongs to the SGS3 family.</text>
</comment>
<comment type="caution">
    <text evidence="7">The sequence shown here is derived from an EMBL/GenBank/DDBJ whole genome shotgun (WGS) entry which is preliminary data.</text>
</comment>
<organism evidence="7 8">
    <name type="scientific">Vanilla planifolia</name>
    <name type="common">Vanilla</name>
    <dbReference type="NCBI Taxonomy" id="51239"/>
    <lineage>
        <taxon>Eukaryota</taxon>
        <taxon>Viridiplantae</taxon>
        <taxon>Streptophyta</taxon>
        <taxon>Embryophyta</taxon>
        <taxon>Tracheophyta</taxon>
        <taxon>Spermatophyta</taxon>
        <taxon>Magnoliopsida</taxon>
        <taxon>Liliopsida</taxon>
        <taxon>Asparagales</taxon>
        <taxon>Orchidaceae</taxon>
        <taxon>Vanilloideae</taxon>
        <taxon>Vanilleae</taxon>
        <taxon>Vanilla</taxon>
    </lineage>
</organism>
<feature type="region of interest" description="Disordered" evidence="4">
    <location>
        <begin position="48"/>
        <end position="150"/>
    </location>
</feature>
<evidence type="ECO:0000259" key="6">
    <source>
        <dbReference type="Pfam" id="PF03470"/>
    </source>
</evidence>
<evidence type="ECO:0000256" key="2">
    <source>
        <dbReference type="ARBA" id="ARBA00023158"/>
    </source>
</evidence>
<feature type="compositionally biased region" description="Polar residues" evidence="4">
    <location>
        <begin position="122"/>
        <end position="131"/>
    </location>
</feature>
<dbReference type="PANTHER" id="PTHR46602:SF1">
    <property type="entry name" value="PROTEIN SUPPRESSOR OF GENE SILENCING 3"/>
    <property type="match status" value="1"/>
</dbReference>
<sequence length="647" mass="73710">MNSKKGGNRSFSSTSGGLVASVKKENNLDASVPANGHLKLEQLNREMGDFSIGPAPDSGWEVISKKKNKGSAATGRQGSSNTAPRVWVQSGQGTTASGGTGRSSTSNWANSGDSRRAMGRGTTKQQSSSRSWETDYLPPNPSNIAPPLENGWQWSAQVGNVAYTQKNDVISKISKADTVINEAEGVSDDDDALVEDSDEEFSDDYDSDASQKSHESRKKSKWLKGFFEDLDKLTLDEINEQTRQWHCPACHNGPGAIEWYKGLQPLLTHAKTRSTRAKLHRELASLLDEELRRRGTVILSGEAFGRWKGLRESTTDHEIVWPPMVVIMNTILEKDDNDKWIGMGNQELLEYFISYAAKKARHSYGPKGHCGMSMLIFESSAVGYMEAERLHKHFMEQGTNRDAWERSNRVLFCHGSKRQLYGYLARKEDLDVFNKHSQGKTRLKFEMKSYHEMVVNPLKQMSEDNQQLTYLKNRVIKQKEISKALKDTVVAVTQKLRETNEDNRIVRLRTKMQQEESKEMMDYQERFFEDQIEKIHKHTEEKEKEYEKLLQTERAKAKLADSNSGNREDGMVRKKMIENFIESQVKDVEAFEAEREELIQTHTEKKVALRRKHLAEEVDLEKDFDTQLTRLMEKYAPTSFQNTASNS</sequence>